<evidence type="ECO:0000313" key="2">
    <source>
        <dbReference type="EMBL" id="QAT43634.1"/>
    </source>
</evidence>
<dbReference type="CDD" id="cd00077">
    <property type="entry name" value="HDc"/>
    <property type="match status" value="1"/>
</dbReference>
<reference evidence="2 3" key="1">
    <citation type="submission" date="2019-01" db="EMBL/GenBank/DDBJ databases">
        <title>Draft genomes of a novel of Aminipila strains.</title>
        <authorList>
            <person name="Ma S."/>
        </authorList>
    </citation>
    <scope>NUCLEOTIDE SEQUENCE [LARGE SCALE GENOMIC DNA]</scope>
    <source>
        <strain evidence="3">JN-39</strain>
    </source>
</reference>
<dbReference type="EMBL" id="CP035281">
    <property type="protein sequence ID" value="QAT43634.1"/>
    <property type="molecule type" value="Genomic_DNA"/>
</dbReference>
<organism evidence="2 3">
    <name type="scientific">Aminipila luticellarii</name>
    <dbReference type="NCBI Taxonomy" id="2507160"/>
    <lineage>
        <taxon>Bacteria</taxon>
        <taxon>Bacillati</taxon>
        <taxon>Bacillota</taxon>
        <taxon>Clostridia</taxon>
        <taxon>Peptostreptococcales</taxon>
        <taxon>Anaerovoracaceae</taxon>
        <taxon>Aminipila</taxon>
    </lineage>
</organism>
<dbReference type="OrthoDB" id="155250at2"/>
<dbReference type="InterPro" id="IPR006674">
    <property type="entry name" value="HD_domain"/>
</dbReference>
<name>A0A410PXM6_9FIRM</name>
<feature type="domain" description="HD" evidence="1">
    <location>
        <begin position="21"/>
        <end position="122"/>
    </location>
</feature>
<dbReference type="AlphaFoldDB" id="A0A410PXM6"/>
<dbReference type="SUPFAM" id="SSF109604">
    <property type="entry name" value="HD-domain/PDEase-like"/>
    <property type="match status" value="1"/>
</dbReference>
<keyword evidence="3" id="KW-1185">Reference proteome</keyword>
<gene>
    <name evidence="2" type="ORF">EQM06_10610</name>
</gene>
<dbReference type="Gene3D" id="1.10.3210.10">
    <property type="entry name" value="Hypothetical protein af1432"/>
    <property type="match status" value="1"/>
</dbReference>
<dbReference type="InterPro" id="IPR003607">
    <property type="entry name" value="HD/PDEase_dom"/>
</dbReference>
<dbReference type="RefSeq" id="WP_128746412.1">
    <property type="nucleotide sequence ID" value="NZ_CP035281.1"/>
</dbReference>
<dbReference type="Proteomes" id="UP000287601">
    <property type="component" value="Chromosome"/>
</dbReference>
<evidence type="ECO:0000313" key="3">
    <source>
        <dbReference type="Proteomes" id="UP000287601"/>
    </source>
</evidence>
<evidence type="ECO:0000259" key="1">
    <source>
        <dbReference type="Pfam" id="PF01966"/>
    </source>
</evidence>
<accession>A0A410PXM6</accession>
<dbReference type="KEGG" id="amij:EQM06_10610"/>
<protein>
    <submittedName>
        <fullName evidence="2">HD domain-containing protein</fullName>
    </submittedName>
</protein>
<proteinExistence type="predicted"/>
<dbReference type="Pfam" id="PF01966">
    <property type="entry name" value="HD"/>
    <property type="match status" value="1"/>
</dbReference>
<sequence>MNISEIVTKMIKYSDGNLHDINHFMKVYAYAKTIGECEKLDSKTQAVLEAASILHDIACPLCRERYGNTDGQHQEMEGEILAKEFLKDSGYPDEFIERVIFLVGHHHTLRNIEGMDYQILIEADYLVNADESNYLEANIRNVMEHVFKTETGISLLKSIYRLR</sequence>